<dbReference type="RefSeq" id="YP_009820407.1">
    <property type="nucleotide sequence ID" value="NC_048166.1"/>
</dbReference>
<dbReference type="GeneID" id="55011843"/>
<evidence type="ECO:0000313" key="2">
    <source>
        <dbReference type="EMBL" id="QBJ04497.1"/>
    </source>
</evidence>
<protein>
    <recommendedName>
        <fullName evidence="1">Glyoxalase-related protein domain-containing protein</fullName>
    </recommendedName>
</protein>
<accession>A0A481W6J4</accession>
<dbReference type="KEGG" id="vg:55011843"/>
<sequence>MTEQPRSLARVKKIAQNLRRAARDQGEKLPYQKSLEQAAQQCGFPTYNHAVIALPESDPTPVPRS</sequence>
<proteinExistence type="predicted"/>
<evidence type="ECO:0000259" key="1">
    <source>
        <dbReference type="Pfam" id="PF20066"/>
    </source>
</evidence>
<feature type="domain" description="Glyoxalase-related protein" evidence="1">
    <location>
        <begin position="1"/>
        <end position="55"/>
    </location>
</feature>
<evidence type="ECO:0000313" key="3">
    <source>
        <dbReference type="Proteomes" id="UP000293575"/>
    </source>
</evidence>
<reference evidence="2" key="1">
    <citation type="submission" date="2019-01" db="EMBL/GenBank/DDBJ databases">
        <authorList>
            <person name="Hylling O."/>
            <person name="Carstens A.B."/>
            <person name="Hansen L.H."/>
        </authorList>
    </citation>
    <scope>NUCLEOTIDE SEQUENCE [LARGE SCALE GENOMIC DNA]</scope>
</reference>
<name>A0A481W6J4_9CAUD</name>
<organism evidence="2 3">
    <name type="scientific">Pseudomonas phage Lana</name>
    <dbReference type="NCBI Taxonomy" id="2530172"/>
    <lineage>
        <taxon>Viruses</taxon>
        <taxon>Duplodnaviria</taxon>
        <taxon>Heunggongvirae</taxon>
        <taxon>Uroviricota</taxon>
        <taxon>Caudoviricetes</taxon>
        <taxon>Lanavirus</taxon>
        <taxon>Lanavirus lana</taxon>
    </lineage>
</organism>
<dbReference type="Pfam" id="PF20066">
    <property type="entry name" value="Glyoxalase_8"/>
    <property type="match status" value="1"/>
</dbReference>
<keyword evidence="3" id="KW-1185">Reference proteome</keyword>
<dbReference type="EMBL" id="MK473373">
    <property type="protein sequence ID" value="QBJ04497.1"/>
    <property type="molecule type" value="Genomic_DNA"/>
</dbReference>
<dbReference type="Proteomes" id="UP000293575">
    <property type="component" value="Segment"/>
</dbReference>
<dbReference type="InterPro" id="IPR045517">
    <property type="entry name" value="Glyoxalase_8"/>
</dbReference>